<evidence type="ECO:0000313" key="7">
    <source>
        <dbReference type="Proteomes" id="UP000037069"/>
    </source>
</evidence>
<proteinExistence type="inferred from homology"/>
<dbReference type="GO" id="GO:0046961">
    <property type="term" value="F:proton-transporting ATPase activity, rotational mechanism"/>
    <property type="evidence" value="ECO:0007669"/>
    <property type="project" value="InterPro"/>
</dbReference>
<dbReference type="Proteomes" id="UP000037069">
    <property type="component" value="Unassembled WGS sequence"/>
</dbReference>
<dbReference type="Gene3D" id="1.10.287.3240">
    <property type="match status" value="1"/>
</dbReference>
<dbReference type="EMBL" id="JRES01000501">
    <property type="protein sequence ID" value="KNC30678.1"/>
    <property type="molecule type" value="Genomic_DNA"/>
</dbReference>
<keyword evidence="7" id="KW-1185">Reference proteome</keyword>
<comment type="function">
    <text evidence="4">Subunit of the V1 complex of vacuolar(H+)-ATPase (V-ATPase), a multisubunit enzyme composed of a peripheral complex (V1) that hydrolyzes ATP and a membrane integral complex (V0) that translocates protons. V-ATPase is responsible for acidifying and maintaining the pH of intracellular compartments and in some cell types, is targeted to the plasma membrane, where it is responsible for acidifying the extracellular environment.</text>
</comment>
<evidence type="ECO:0000256" key="2">
    <source>
        <dbReference type="ARBA" id="ARBA00022448"/>
    </source>
</evidence>
<sequence>MAGSDRITIFPSRANFVLMKQRIASAQKGLSLLKRKRDALEIHLRQLASELKVNRQKLEGVMHDAIFSLAKAKFLCTDFKPASVINPDRADTYLRIKNTKIVGMQVPTLELMLRQTNALNFTGLSGGGQQVKIVREKFQEALKILVAVASLEYSVNAIQEAVKQNNMRVNGLEYVVLPRYQNTVTYIRDELDEFEREDFYRLKRSQAKQLKKKSDFIKLMRQRKREKESVQDPGYDFTDTHLKTPAYEVIATKPESSVHERRKTVAKIIDKTTIVEIEDPKPLNLDVQFSRAVLIKNKYDDDEMDIKPKLVVSSSSSSASSSSAEHSQSN</sequence>
<comment type="caution">
    <text evidence="6">The sequence shown here is derived from an EMBL/GenBank/DDBJ whole genome shotgun (WGS) entry which is preliminary data.</text>
</comment>
<evidence type="ECO:0008006" key="8">
    <source>
        <dbReference type="Google" id="ProtNLM"/>
    </source>
</evidence>
<evidence type="ECO:0000313" key="6">
    <source>
        <dbReference type="EMBL" id="KNC30678.1"/>
    </source>
</evidence>
<evidence type="ECO:0000256" key="5">
    <source>
        <dbReference type="SAM" id="MobiDB-lite"/>
    </source>
</evidence>
<dbReference type="STRING" id="7375.A0A0L0CE40"/>
<dbReference type="AlphaFoldDB" id="A0A0L0CE40"/>
<comment type="similarity">
    <text evidence="1">Belongs to the V-ATPase D subunit family.</text>
</comment>
<dbReference type="OMA" id="WLSITHM"/>
<name>A0A0L0CE40_LUCCU</name>
<feature type="compositionally biased region" description="Low complexity" evidence="5">
    <location>
        <begin position="313"/>
        <end position="324"/>
    </location>
</feature>
<accession>A0A0L0CE40</accession>
<gene>
    <name evidence="6" type="ORF">FF38_11651</name>
</gene>
<dbReference type="NCBIfam" id="TIGR00309">
    <property type="entry name" value="V_ATPase_subD"/>
    <property type="match status" value="1"/>
</dbReference>
<keyword evidence="2" id="KW-0813">Transport</keyword>
<evidence type="ECO:0000256" key="4">
    <source>
        <dbReference type="ARBA" id="ARBA00045737"/>
    </source>
</evidence>
<feature type="region of interest" description="Disordered" evidence="5">
    <location>
        <begin position="310"/>
        <end position="330"/>
    </location>
</feature>
<reference evidence="6 7" key="1">
    <citation type="journal article" date="2015" name="Nat. Commun.">
        <title>Lucilia cuprina genome unlocks parasitic fly biology to underpin future interventions.</title>
        <authorList>
            <person name="Anstead C.A."/>
            <person name="Korhonen P.K."/>
            <person name="Young N.D."/>
            <person name="Hall R.S."/>
            <person name="Jex A.R."/>
            <person name="Murali S.C."/>
            <person name="Hughes D.S."/>
            <person name="Lee S.F."/>
            <person name="Perry T."/>
            <person name="Stroehlein A.J."/>
            <person name="Ansell B.R."/>
            <person name="Breugelmans B."/>
            <person name="Hofmann A."/>
            <person name="Qu J."/>
            <person name="Dugan S."/>
            <person name="Lee S.L."/>
            <person name="Chao H."/>
            <person name="Dinh H."/>
            <person name="Han Y."/>
            <person name="Doddapaneni H.V."/>
            <person name="Worley K.C."/>
            <person name="Muzny D.M."/>
            <person name="Ioannidis P."/>
            <person name="Waterhouse R.M."/>
            <person name="Zdobnov E.M."/>
            <person name="James P.J."/>
            <person name="Bagnall N.H."/>
            <person name="Kotze A.C."/>
            <person name="Gibbs R.A."/>
            <person name="Richards S."/>
            <person name="Batterham P."/>
            <person name="Gasser R.B."/>
        </authorList>
    </citation>
    <scope>NUCLEOTIDE SEQUENCE [LARGE SCALE GENOMIC DNA]</scope>
    <source>
        <strain evidence="6 7">LS</strain>
        <tissue evidence="6">Full body</tissue>
    </source>
</reference>
<evidence type="ECO:0000256" key="1">
    <source>
        <dbReference type="ARBA" id="ARBA00005850"/>
    </source>
</evidence>
<dbReference type="PANTHER" id="PTHR11671">
    <property type="entry name" value="V-TYPE ATP SYNTHASE SUBUNIT D"/>
    <property type="match status" value="1"/>
</dbReference>
<protein>
    <recommendedName>
        <fullName evidence="8">V-type proton ATPase subunit D 1</fullName>
    </recommendedName>
</protein>
<dbReference type="InterPro" id="IPR002699">
    <property type="entry name" value="V_ATPase_D"/>
</dbReference>
<dbReference type="OrthoDB" id="7676488at2759"/>
<keyword evidence="3" id="KW-0406">Ion transport</keyword>
<organism evidence="6 7">
    <name type="scientific">Lucilia cuprina</name>
    <name type="common">Green bottle fly</name>
    <name type="synonym">Australian sheep blowfly</name>
    <dbReference type="NCBI Taxonomy" id="7375"/>
    <lineage>
        <taxon>Eukaryota</taxon>
        <taxon>Metazoa</taxon>
        <taxon>Ecdysozoa</taxon>
        <taxon>Arthropoda</taxon>
        <taxon>Hexapoda</taxon>
        <taxon>Insecta</taxon>
        <taxon>Pterygota</taxon>
        <taxon>Neoptera</taxon>
        <taxon>Endopterygota</taxon>
        <taxon>Diptera</taxon>
        <taxon>Brachycera</taxon>
        <taxon>Muscomorpha</taxon>
        <taxon>Oestroidea</taxon>
        <taxon>Calliphoridae</taxon>
        <taxon>Luciliinae</taxon>
        <taxon>Lucilia</taxon>
    </lineage>
</organism>
<dbReference type="Pfam" id="PF01813">
    <property type="entry name" value="ATP-synt_D"/>
    <property type="match status" value="1"/>
</dbReference>
<evidence type="ECO:0000256" key="3">
    <source>
        <dbReference type="ARBA" id="ARBA00023065"/>
    </source>
</evidence>